<sequence>MYEFYVRVHHGGAQRRTSSSSSARLMSVALNMLFTLEKPPSHILGRKKAAPEDNNTAKTGENFRNGQRDPPLASVGTILIEDRPDPGQKKA</sequence>
<organism evidence="2">
    <name type="scientific">Anopheles sinensis</name>
    <name type="common">Mosquito</name>
    <dbReference type="NCBI Taxonomy" id="74873"/>
    <lineage>
        <taxon>Eukaryota</taxon>
        <taxon>Metazoa</taxon>
        <taxon>Ecdysozoa</taxon>
        <taxon>Arthropoda</taxon>
        <taxon>Hexapoda</taxon>
        <taxon>Insecta</taxon>
        <taxon>Pterygota</taxon>
        <taxon>Neoptera</taxon>
        <taxon>Endopterygota</taxon>
        <taxon>Diptera</taxon>
        <taxon>Nematocera</taxon>
        <taxon>Culicoidea</taxon>
        <taxon>Culicidae</taxon>
        <taxon>Anophelinae</taxon>
        <taxon>Anopheles</taxon>
    </lineage>
</organism>
<evidence type="ECO:0000313" key="4">
    <source>
        <dbReference type="Proteomes" id="UP000030765"/>
    </source>
</evidence>
<name>A0A084VKV7_ANOSI</name>
<evidence type="ECO:0000313" key="3">
    <source>
        <dbReference type="EnsemblMetazoa" id="ASIC005977-PA"/>
    </source>
</evidence>
<accession>A0A084VKV7</accession>
<feature type="compositionally biased region" description="Basic and acidic residues" evidence="1">
    <location>
        <begin position="80"/>
        <end position="91"/>
    </location>
</feature>
<dbReference type="EMBL" id="ATLV01014308">
    <property type="status" value="NOT_ANNOTATED_CDS"/>
    <property type="molecule type" value="Genomic_DNA"/>
</dbReference>
<reference evidence="2 4" key="1">
    <citation type="journal article" date="2014" name="BMC Genomics">
        <title>Genome sequence of Anopheles sinensis provides insight into genetics basis of mosquito competence for malaria parasites.</title>
        <authorList>
            <person name="Zhou D."/>
            <person name="Zhang D."/>
            <person name="Ding G."/>
            <person name="Shi L."/>
            <person name="Hou Q."/>
            <person name="Ye Y."/>
            <person name="Xu Y."/>
            <person name="Zhou H."/>
            <person name="Xiong C."/>
            <person name="Li S."/>
            <person name="Yu J."/>
            <person name="Hong S."/>
            <person name="Yu X."/>
            <person name="Zou P."/>
            <person name="Chen C."/>
            <person name="Chang X."/>
            <person name="Wang W."/>
            <person name="Lv Y."/>
            <person name="Sun Y."/>
            <person name="Ma L."/>
            <person name="Shen B."/>
            <person name="Zhu C."/>
        </authorList>
    </citation>
    <scope>NUCLEOTIDE SEQUENCE [LARGE SCALE GENOMIC DNA]</scope>
</reference>
<dbReference type="EnsemblMetazoa" id="ASIC005977-RA">
    <property type="protein sequence ID" value="ASIC005977-PA"/>
    <property type="gene ID" value="ASIC005977"/>
</dbReference>
<feature type="region of interest" description="Disordered" evidence="1">
    <location>
        <begin position="43"/>
        <end position="91"/>
    </location>
</feature>
<dbReference type="AlphaFoldDB" id="A0A084VKV7"/>
<proteinExistence type="predicted"/>
<protein>
    <submittedName>
        <fullName evidence="2 3">YALI0B11286p</fullName>
    </submittedName>
</protein>
<reference evidence="3" key="2">
    <citation type="submission" date="2020-05" db="UniProtKB">
        <authorList>
            <consortium name="EnsemblMetazoa"/>
        </authorList>
    </citation>
    <scope>IDENTIFICATION</scope>
</reference>
<keyword evidence="4" id="KW-1185">Reference proteome</keyword>
<gene>
    <name evidence="2" type="ORF">ZHAS_00005977</name>
</gene>
<evidence type="ECO:0000256" key="1">
    <source>
        <dbReference type="SAM" id="MobiDB-lite"/>
    </source>
</evidence>
<dbReference type="Proteomes" id="UP000030765">
    <property type="component" value="Unassembled WGS sequence"/>
</dbReference>
<dbReference type="VEuPathDB" id="VectorBase:ASIC005977"/>
<dbReference type="EMBL" id="KE524956">
    <property type="protein sequence ID" value="KFB38601.1"/>
    <property type="molecule type" value="Genomic_DNA"/>
</dbReference>
<feature type="compositionally biased region" description="Polar residues" evidence="1">
    <location>
        <begin position="53"/>
        <end position="65"/>
    </location>
</feature>
<evidence type="ECO:0000313" key="2">
    <source>
        <dbReference type="EMBL" id="KFB38601.1"/>
    </source>
</evidence>